<keyword evidence="2" id="KW-1185">Reference proteome</keyword>
<gene>
    <name evidence="1" type="ORF">OIU74_014353</name>
</gene>
<reference evidence="1" key="2">
    <citation type="journal article" date="2023" name="Int. J. Mol. Sci.">
        <title>De Novo Assembly and Annotation of 11 Diverse Shrub Willow (Salix) Genomes Reveals Novel Gene Organization in Sex-Linked Regions.</title>
        <authorList>
            <person name="Hyden B."/>
            <person name="Feng K."/>
            <person name="Yates T.B."/>
            <person name="Jawdy S."/>
            <person name="Cereghino C."/>
            <person name="Smart L.B."/>
            <person name="Muchero W."/>
        </authorList>
    </citation>
    <scope>NUCLEOTIDE SEQUENCE</scope>
    <source>
        <tissue evidence="1">Shoot tip</tissue>
    </source>
</reference>
<organism evidence="1 2">
    <name type="scientific">Salix koriyanagi</name>
    <dbReference type="NCBI Taxonomy" id="2511006"/>
    <lineage>
        <taxon>Eukaryota</taxon>
        <taxon>Viridiplantae</taxon>
        <taxon>Streptophyta</taxon>
        <taxon>Embryophyta</taxon>
        <taxon>Tracheophyta</taxon>
        <taxon>Spermatophyta</taxon>
        <taxon>Magnoliopsida</taxon>
        <taxon>eudicotyledons</taxon>
        <taxon>Gunneridae</taxon>
        <taxon>Pentapetalae</taxon>
        <taxon>rosids</taxon>
        <taxon>fabids</taxon>
        <taxon>Malpighiales</taxon>
        <taxon>Salicaceae</taxon>
        <taxon>Saliceae</taxon>
        <taxon>Salix</taxon>
    </lineage>
</organism>
<evidence type="ECO:0000313" key="1">
    <source>
        <dbReference type="EMBL" id="KAJ6695190.1"/>
    </source>
</evidence>
<accession>A0A9Q0SZL8</accession>
<proteinExistence type="predicted"/>
<sequence length="101" mass="11550">MFHLLKGKSSWACDWQWEKGISLVAQESFMKQAFPKVAAVHLHGEWNLPNPRSEYIVKIQSAICGTIAPSAANAKELYQKRTPGEKFTYRSSWDPIQVEKQ</sequence>
<name>A0A9Q0SZL8_9ROSI</name>
<dbReference type="EMBL" id="JAPFFM010000017">
    <property type="protein sequence ID" value="KAJ6695190.1"/>
    <property type="molecule type" value="Genomic_DNA"/>
</dbReference>
<protein>
    <submittedName>
        <fullName evidence="1">Uncharacterized protein</fullName>
    </submittedName>
</protein>
<reference evidence="1" key="1">
    <citation type="submission" date="2022-11" db="EMBL/GenBank/DDBJ databases">
        <authorList>
            <person name="Hyden B.L."/>
            <person name="Feng K."/>
            <person name="Yates T."/>
            <person name="Jawdy S."/>
            <person name="Smart L.B."/>
            <person name="Muchero W."/>
        </authorList>
    </citation>
    <scope>NUCLEOTIDE SEQUENCE</scope>
    <source>
        <tissue evidence="1">Shoot tip</tissue>
    </source>
</reference>
<comment type="caution">
    <text evidence="1">The sequence shown here is derived from an EMBL/GenBank/DDBJ whole genome shotgun (WGS) entry which is preliminary data.</text>
</comment>
<dbReference type="Proteomes" id="UP001151752">
    <property type="component" value="Chromosome 3"/>
</dbReference>
<dbReference type="AlphaFoldDB" id="A0A9Q0SZL8"/>
<evidence type="ECO:0000313" key="2">
    <source>
        <dbReference type="Proteomes" id="UP001151752"/>
    </source>
</evidence>